<dbReference type="EMBL" id="OOGT01000017">
    <property type="protein sequence ID" value="SPL69431.1"/>
    <property type="molecule type" value="Genomic_DNA"/>
</dbReference>
<dbReference type="Proteomes" id="UP000245974">
    <property type="component" value="Unassembled WGS sequence"/>
</dbReference>
<gene>
    <name evidence="1" type="ORF">KPC_0609</name>
</gene>
<evidence type="ECO:0000313" key="1">
    <source>
        <dbReference type="EMBL" id="SPL69431.1"/>
    </source>
</evidence>
<keyword evidence="2" id="KW-1185">Reference proteome</keyword>
<sequence>MFGAFFRKKGLKNPVELSKFKTEVYQGLVQRIRNPQQLYDFFMEDIDGASQGNSIAQQYVNSLGLFKVEYKGALYQSSSMDEDDSALDYLNNKISPLLINELGLDKAILVRCQILQKFFKDNKNLLDEVRLKHARYMLNTAEERHVRERKADEWIEVVNYFLSYSGKKPVAKDLTDIVPRKNWTEFGFYYDLYQDIKDYMSENEEIPHDIMTPLNYALRFSYGGLYAQGLCTKEVFDSISHPFNVRMIMVGRMLSKEEQVNFQEDSLTQAVKWINTSYDNKVKRHTTSLIVQAARNDLCLKSALIDAAEASFIPDFADSLNLEVINSDFVTMFFTMGGWLPDEDAEAFVNKVYNFLHEPNLTPYIFLHKMPADI</sequence>
<dbReference type="OrthoDB" id="6717494at2"/>
<protein>
    <submittedName>
        <fullName evidence="1">Uncharacterized protein</fullName>
    </submittedName>
</protein>
<proteinExistence type="predicted"/>
<organism evidence="1 2">
    <name type="scientific">Acinetobacter stercoris</name>
    <dbReference type="NCBI Taxonomy" id="2126983"/>
    <lineage>
        <taxon>Bacteria</taxon>
        <taxon>Pseudomonadati</taxon>
        <taxon>Pseudomonadota</taxon>
        <taxon>Gammaproteobacteria</taxon>
        <taxon>Moraxellales</taxon>
        <taxon>Moraxellaceae</taxon>
        <taxon>Acinetobacter</taxon>
    </lineage>
</organism>
<name>A0A2U3MVH7_9GAMM</name>
<evidence type="ECO:0000313" key="2">
    <source>
        <dbReference type="Proteomes" id="UP000245974"/>
    </source>
</evidence>
<accession>A0A2U3MVH7</accession>
<reference evidence="2" key="1">
    <citation type="submission" date="2018-03" db="EMBL/GenBank/DDBJ databases">
        <authorList>
            <person name="Blom J."/>
        </authorList>
    </citation>
    <scope>NUCLEOTIDE SEQUENCE [LARGE SCALE GENOMIC DNA]</scope>
    <source>
        <strain evidence="2">KPC-SM-21</strain>
    </source>
</reference>
<dbReference type="RefSeq" id="WP_121972965.1">
    <property type="nucleotide sequence ID" value="NZ_OOGT01000017.1"/>
</dbReference>
<dbReference type="InParanoid" id="A0A2U3MVH7"/>
<dbReference type="AlphaFoldDB" id="A0A2U3MVH7"/>